<dbReference type="InterPro" id="IPR027413">
    <property type="entry name" value="GROEL-like_equatorial_sf"/>
</dbReference>
<reference evidence="1" key="2">
    <citation type="submission" date="2025-08" db="UniProtKB">
        <authorList>
            <consortium name="Ensembl"/>
        </authorList>
    </citation>
    <scope>IDENTIFICATION</scope>
</reference>
<organism evidence="1 2">
    <name type="scientific">Theropithecus gelada</name>
    <name type="common">Gelada baboon</name>
    <dbReference type="NCBI Taxonomy" id="9565"/>
    <lineage>
        <taxon>Eukaryota</taxon>
        <taxon>Metazoa</taxon>
        <taxon>Chordata</taxon>
        <taxon>Craniata</taxon>
        <taxon>Vertebrata</taxon>
        <taxon>Euteleostomi</taxon>
        <taxon>Mammalia</taxon>
        <taxon>Eutheria</taxon>
        <taxon>Euarchontoglires</taxon>
        <taxon>Primates</taxon>
        <taxon>Haplorrhini</taxon>
        <taxon>Catarrhini</taxon>
        <taxon>Cercopithecidae</taxon>
        <taxon>Cercopithecinae</taxon>
        <taxon>Theropithecus</taxon>
    </lineage>
</organism>
<dbReference type="SUPFAM" id="SSF48592">
    <property type="entry name" value="GroEL equatorial domain-like"/>
    <property type="match status" value="1"/>
</dbReference>
<dbReference type="Ensembl" id="ENSTGET00000040540.1">
    <property type="protein sequence ID" value="ENSTGEP00000034135.1"/>
    <property type="gene ID" value="ENSTGEG00000027235.1"/>
</dbReference>
<protein>
    <submittedName>
        <fullName evidence="1">Uncharacterized protein</fullName>
    </submittedName>
</protein>
<proteinExistence type="predicted"/>
<name>A0A8D2GFU5_THEGE</name>
<evidence type="ECO:0000313" key="2">
    <source>
        <dbReference type="Proteomes" id="UP000694411"/>
    </source>
</evidence>
<keyword evidence="2" id="KW-1185">Reference proteome</keyword>
<dbReference type="Gene3D" id="1.10.560.10">
    <property type="entry name" value="GroEL-like equatorial domain"/>
    <property type="match status" value="1"/>
</dbReference>
<evidence type="ECO:0000313" key="1">
    <source>
        <dbReference type="Ensembl" id="ENSTGEP00000034135.1"/>
    </source>
</evidence>
<sequence length="116" mass="12294">MMPTLIILLKEGTDSSQGISQLANSISPCQVIAKAVRATLGACGMEKFIVDGGVSEAGETVGEGRFTPSAHIRACLHSHPVGVNMIKEIAVTVKKADKVEQRRPLEYCARTALSSN</sequence>
<dbReference type="AlphaFoldDB" id="A0A8D2GFU5"/>
<dbReference type="Proteomes" id="UP000694411">
    <property type="component" value="Chromosome 4"/>
</dbReference>
<reference evidence="1" key="1">
    <citation type="submission" date="2018-05" db="EMBL/GenBank/DDBJ databases">
        <title>Whole genome of Theropithecus gelada.</title>
        <authorList>
            <person name="Chiou K.L."/>
            <person name="Snyder-Mackler N."/>
        </authorList>
    </citation>
    <scope>NUCLEOTIDE SEQUENCE [LARGE SCALE GENOMIC DNA]</scope>
</reference>
<reference evidence="1" key="3">
    <citation type="submission" date="2025-09" db="UniProtKB">
        <authorList>
            <consortium name="Ensembl"/>
        </authorList>
    </citation>
    <scope>IDENTIFICATION</scope>
</reference>
<accession>A0A8D2GFU5</accession>